<dbReference type="SMART" id="SM00044">
    <property type="entry name" value="CYCc"/>
    <property type="match status" value="1"/>
</dbReference>
<dbReference type="SUPFAM" id="SSF52540">
    <property type="entry name" value="P-loop containing nucleoside triphosphate hydrolases"/>
    <property type="match status" value="1"/>
</dbReference>
<dbReference type="InterPro" id="IPR001054">
    <property type="entry name" value="A/G_cyclase"/>
</dbReference>
<gene>
    <name evidence="4" type="ORF">BST63_03230</name>
</gene>
<dbReference type="PROSITE" id="PS50125">
    <property type="entry name" value="GUANYLATE_CYCLASE_2"/>
    <property type="match status" value="1"/>
</dbReference>
<dbReference type="CDD" id="cd07302">
    <property type="entry name" value="CHD"/>
    <property type="match status" value="1"/>
</dbReference>
<dbReference type="InterPro" id="IPR029787">
    <property type="entry name" value="Nucleotide_cyclase"/>
</dbReference>
<proteinExistence type="predicted"/>
<keyword evidence="1" id="KW-0547">Nucleotide-binding</keyword>
<sequence length="1029" mass="113758">MVGTDRQRCAMETYDQINATSARRRYLTILFSDLSNSAGLAASLEEEDFSDLLNRLRRAYEEIIPKHGGTIVQIRGDGVLASFGYPEAHEDDGRRATEAAIDLHQLVLNLRTEGAEPTSPPLSLHTGIHSGLVLLAEGDDVQGRLSLIGNTVNVAARLSDAAGSGEILVSEETLGADSHFYETTSRRSLQLQGISEPMSVYGVIGRSPVVRRFEARSLRGLTSFVGRITELQALKGSLFDVIRGKPQFVAIVAPAGMGKTRLVEEFLRDCNASECRTLRAYCESYLSAEPLQPFLQILRSLFGLGHGRTATYAAGMLRERLADIDSNLVGLSLEFVRALSLSDPSKSSAAAQKIALDGFIGAICKLFDTLTASRPVVLFVDDWQWADSASRQVLEAIRRLSKPRLFVLVASRELESGNVAVSDATILSLEPFSGEETDVVIRSLLPASNPFTTTMIRERSGGNPLFIEELCHYAAHNTQERRRVRSQSREAWLDKLIEARVERLEFDKIELVRTAAVIGNVIPSWLFERLTGCDEQHPAIAALSAQDLIFHGEQPGTLCFKHGIARDVIYNSVGSRQRKSLHKRIADTLREHNADEELCELLAYHYGACGQSAEAAQYAEAAGDKAVATSALDRAQMQYSAALAALDPDVSHESYERWLNIAQRLALACVFDPSRDHLELLRRAVTLATARNDLHAVARAEYWVGYIHYALGDLRLSTHHLESSLMHAAKVSDEPLAVQIRATLGQAFAAASEYDRALILLDEAIAIKRQYRKPGRPAVAFAYSLACKGSVLGDQGHFAEAHVCFLEALEGIRDSGHEVEGSILCWDGAVNLWQGRWEAARLSAAKARNVAERVKSLYLYGQSVSITGYATWMMHRSQHSLPTIIDATSWLENQNRGLFISLNYGWITECLVDSERWQEARRYAGRALHRSRQMDQLGAAAAYRALARSAIVGRARATPEHYLALAMNNALRRRARHEIAVTQLCNAEMSAARGEHKAAGEMLDSAEQLFEAMKMEWHIEVVRALRKQC</sequence>
<dbReference type="InterPro" id="IPR027417">
    <property type="entry name" value="P-loop_NTPase"/>
</dbReference>
<dbReference type="SUPFAM" id="SSF48452">
    <property type="entry name" value="TPR-like"/>
    <property type="match status" value="1"/>
</dbReference>
<dbReference type="Gene3D" id="1.25.40.10">
    <property type="entry name" value="Tetratricopeptide repeat domain"/>
    <property type="match status" value="1"/>
</dbReference>
<protein>
    <recommendedName>
        <fullName evidence="3">Guanylate cyclase domain-containing protein</fullName>
    </recommendedName>
</protein>
<comment type="caution">
    <text evidence="4">The sequence shown here is derived from an EMBL/GenBank/DDBJ whole genome shotgun (WGS) entry which is preliminary data.</text>
</comment>
<dbReference type="Pfam" id="PF13191">
    <property type="entry name" value="AAA_16"/>
    <property type="match status" value="1"/>
</dbReference>
<dbReference type="Proteomes" id="UP000193884">
    <property type="component" value="Unassembled WGS sequence"/>
</dbReference>
<organism evidence="4 5">
    <name type="scientific">Bradyrhizobium canariense</name>
    <dbReference type="NCBI Taxonomy" id="255045"/>
    <lineage>
        <taxon>Bacteria</taxon>
        <taxon>Pseudomonadati</taxon>
        <taxon>Pseudomonadota</taxon>
        <taxon>Alphaproteobacteria</taxon>
        <taxon>Hyphomicrobiales</taxon>
        <taxon>Nitrobacteraceae</taxon>
        <taxon>Bradyrhizobium</taxon>
    </lineage>
</organism>
<dbReference type="Gene3D" id="3.30.70.1230">
    <property type="entry name" value="Nucleotide cyclase"/>
    <property type="match status" value="1"/>
</dbReference>
<dbReference type="EMBL" id="NAFK01000120">
    <property type="protein sequence ID" value="OSJ34688.1"/>
    <property type="molecule type" value="Genomic_DNA"/>
</dbReference>
<dbReference type="PANTHER" id="PTHR16305:SF28">
    <property type="entry name" value="GUANYLATE CYCLASE DOMAIN-CONTAINING PROTEIN"/>
    <property type="match status" value="1"/>
</dbReference>
<dbReference type="InterPro" id="IPR041664">
    <property type="entry name" value="AAA_16"/>
</dbReference>
<dbReference type="Gene3D" id="3.40.50.300">
    <property type="entry name" value="P-loop containing nucleotide triphosphate hydrolases"/>
    <property type="match status" value="1"/>
</dbReference>
<evidence type="ECO:0000256" key="2">
    <source>
        <dbReference type="ARBA" id="ARBA00022840"/>
    </source>
</evidence>
<dbReference type="Pfam" id="PF00211">
    <property type="entry name" value="Guanylate_cyc"/>
    <property type="match status" value="1"/>
</dbReference>
<evidence type="ECO:0000313" key="5">
    <source>
        <dbReference type="Proteomes" id="UP000193884"/>
    </source>
</evidence>
<name>A0ABX3XA61_9BRAD</name>
<feature type="domain" description="Guanylate cyclase" evidence="3">
    <location>
        <begin position="28"/>
        <end position="159"/>
    </location>
</feature>
<evidence type="ECO:0000256" key="1">
    <source>
        <dbReference type="ARBA" id="ARBA00022741"/>
    </source>
</evidence>
<dbReference type="SUPFAM" id="SSF55073">
    <property type="entry name" value="Nucleotide cyclase"/>
    <property type="match status" value="1"/>
</dbReference>
<reference evidence="4 5" key="1">
    <citation type="submission" date="2017-03" db="EMBL/GenBank/DDBJ databases">
        <title>Whole genome sequences of fourteen strains of Bradyrhizobium canariense and one strain of Bradyrhizobium japonicum isolated from Lupinus (Papilionoideae: Genisteae) species in Algeria.</title>
        <authorList>
            <person name="Crovadore J."/>
            <person name="Chekireb D."/>
            <person name="Brachmann A."/>
            <person name="Chablais R."/>
            <person name="Cochard B."/>
            <person name="Lefort F."/>
        </authorList>
    </citation>
    <scope>NUCLEOTIDE SEQUENCE [LARGE SCALE GENOMIC DNA]</scope>
    <source>
        <strain evidence="4 5">UBMAN05</strain>
    </source>
</reference>
<keyword evidence="2" id="KW-0067">ATP-binding</keyword>
<keyword evidence="5" id="KW-1185">Reference proteome</keyword>
<evidence type="ECO:0000313" key="4">
    <source>
        <dbReference type="EMBL" id="OSJ34688.1"/>
    </source>
</evidence>
<accession>A0ABX3XA61</accession>
<dbReference type="PANTHER" id="PTHR16305">
    <property type="entry name" value="TESTICULAR SOLUBLE ADENYLYL CYCLASE"/>
    <property type="match status" value="1"/>
</dbReference>
<evidence type="ECO:0000259" key="3">
    <source>
        <dbReference type="PROSITE" id="PS50125"/>
    </source>
</evidence>
<dbReference type="InterPro" id="IPR011990">
    <property type="entry name" value="TPR-like_helical_dom_sf"/>
</dbReference>